<proteinExistence type="predicted"/>
<keyword evidence="2" id="KW-1185">Reference proteome</keyword>
<evidence type="ECO:0000313" key="1">
    <source>
        <dbReference type="EMBL" id="NXJ47220.1"/>
    </source>
</evidence>
<feature type="non-terminal residue" evidence="1">
    <location>
        <position position="1"/>
    </location>
</feature>
<evidence type="ECO:0000313" key="2">
    <source>
        <dbReference type="Proteomes" id="UP000519115"/>
    </source>
</evidence>
<organism evidence="1 2">
    <name type="scientific">Spizaetus tyrannus</name>
    <name type="common">black hawk-eagle</name>
    <dbReference type="NCBI Taxonomy" id="252798"/>
    <lineage>
        <taxon>Eukaryota</taxon>
        <taxon>Metazoa</taxon>
        <taxon>Chordata</taxon>
        <taxon>Craniata</taxon>
        <taxon>Vertebrata</taxon>
        <taxon>Euteleostomi</taxon>
        <taxon>Archelosauria</taxon>
        <taxon>Archosauria</taxon>
        <taxon>Dinosauria</taxon>
        <taxon>Saurischia</taxon>
        <taxon>Theropoda</taxon>
        <taxon>Coelurosauria</taxon>
        <taxon>Aves</taxon>
        <taxon>Neognathae</taxon>
        <taxon>Neoaves</taxon>
        <taxon>Telluraves</taxon>
        <taxon>Accipitrimorphae</taxon>
        <taxon>Accipitriformes</taxon>
        <taxon>Accipitridae</taxon>
        <taxon>Accipitrinae</taxon>
        <taxon>Spizaetus</taxon>
    </lineage>
</organism>
<comment type="caution">
    <text evidence="1">The sequence shown here is derived from an EMBL/GenBank/DDBJ whole genome shotgun (WGS) entry which is preliminary data.</text>
</comment>
<dbReference type="Proteomes" id="UP000519115">
    <property type="component" value="Unassembled WGS sequence"/>
</dbReference>
<name>A0A7L0BNV2_9AVES</name>
<protein>
    <submittedName>
        <fullName evidence="1">IPIL1 protein</fullName>
    </submittedName>
</protein>
<accession>A0A7L0BNV2</accession>
<dbReference type="EMBL" id="VXAF01000090">
    <property type="protein sequence ID" value="NXJ47220.1"/>
    <property type="molecule type" value="Genomic_DNA"/>
</dbReference>
<feature type="non-terminal residue" evidence="1">
    <location>
        <position position="70"/>
    </location>
</feature>
<gene>
    <name evidence="1" type="primary">Itpripl1_0</name>
    <name evidence="1" type="ORF">SPITYR_R15802</name>
</gene>
<sequence>ICTVVEELVNDLLCVCRTLSGNDFMPRLQPAVGLGGFQEGQNAYEEDLVYRLIVPLKPPPGHSFHLELGT</sequence>
<dbReference type="AlphaFoldDB" id="A0A7L0BNV2"/>
<reference evidence="1 2" key="1">
    <citation type="submission" date="2019-09" db="EMBL/GenBank/DDBJ databases">
        <title>Bird 10,000 Genomes (B10K) Project - Family phase.</title>
        <authorList>
            <person name="Zhang G."/>
        </authorList>
    </citation>
    <scope>NUCLEOTIDE SEQUENCE [LARGE SCALE GENOMIC DNA]</scope>
    <source>
        <strain evidence="1">B10K-DU-007-42</strain>
        <tissue evidence="1">Muscle</tissue>
    </source>
</reference>